<dbReference type="Proteomes" id="UP000317909">
    <property type="component" value="Chromosome"/>
</dbReference>
<accession>A0A517TY87</accession>
<proteinExistence type="predicted"/>
<evidence type="ECO:0000313" key="3">
    <source>
        <dbReference type="Proteomes" id="UP000317909"/>
    </source>
</evidence>
<dbReference type="EMBL" id="CP036339">
    <property type="protein sequence ID" value="QDT73315.1"/>
    <property type="molecule type" value="Genomic_DNA"/>
</dbReference>
<name>A0A517TY87_9BACT</name>
<dbReference type="AlphaFoldDB" id="A0A517TY87"/>
<feature type="region of interest" description="Disordered" evidence="1">
    <location>
        <begin position="1"/>
        <end position="26"/>
    </location>
</feature>
<keyword evidence="3" id="KW-1185">Reference proteome</keyword>
<protein>
    <submittedName>
        <fullName evidence="2">Uncharacterized protein</fullName>
    </submittedName>
</protein>
<gene>
    <name evidence="2" type="ORF">I41_25040</name>
</gene>
<organism evidence="2 3">
    <name type="scientific">Lacipirellula limnantheis</name>
    <dbReference type="NCBI Taxonomy" id="2528024"/>
    <lineage>
        <taxon>Bacteria</taxon>
        <taxon>Pseudomonadati</taxon>
        <taxon>Planctomycetota</taxon>
        <taxon>Planctomycetia</taxon>
        <taxon>Pirellulales</taxon>
        <taxon>Lacipirellulaceae</taxon>
        <taxon>Lacipirellula</taxon>
    </lineage>
</organism>
<evidence type="ECO:0000256" key="1">
    <source>
        <dbReference type="SAM" id="MobiDB-lite"/>
    </source>
</evidence>
<evidence type="ECO:0000313" key="2">
    <source>
        <dbReference type="EMBL" id="QDT73315.1"/>
    </source>
</evidence>
<reference evidence="2 3" key="1">
    <citation type="submission" date="2019-02" db="EMBL/GenBank/DDBJ databases">
        <title>Deep-cultivation of Planctomycetes and their phenomic and genomic characterization uncovers novel biology.</title>
        <authorList>
            <person name="Wiegand S."/>
            <person name="Jogler M."/>
            <person name="Boedeker C."/>
            <person name="Pinto D."/>
            <person name="Vollmers J."/>
            <person name="Rivas-Marin E."/>
            <person name="Kohn T."/>
            <person name="Peeters S.H."/>
            <person name="Heuer A."/>
            <person name="Rast P."/>
            <person name="Oberbeckmann S."/>
            <person name="Bunk B."/>
            <person name="Jeske O."/>
            <person name="Meyerdierks A."/>
            <person name="Storesund J.E."/>
            <person name="Kallscheuer N."/>
            <person name="Luecker S."/>
            <person name="Lage O.M."/>
            <person name="Pohl T."/>
            <person name="Merkel B.J."/>
            <person name="Hornburger P."/>
            <person name="Mueller R.-W."/>
            <person name="Bruemmer F."/>
            <person name="Labrenz M."/>
            <person name="Spormann A.M."/>
            <person name="Op den Camp H."/>
            <person name="Overmann J."/>
            <person name="Amann R."/>
            <person name="Jetten M.S.M."/>
            <person name="Mascher T."/>
            <person name="Medema M.H."/>
            <person name="Devos D.P."/>
            <person name="Kaster A.-K."/>
            <person name="Ovreas L."/>
            <person name="Rohde M."/>
            <person name="Galperin M.Y."/>
            <person name="Jogler C."/>
        </authorList>
    </citation>
    <scope>NUCLEOTIDE SEQUENCE [LARGE SCALE GENOMIC DNA]</scope>
    <source>
        <strain evidence="2 3">I41</strain>
    </source>
</reference>
<sequence length="55" mass="5815">MAGRPKSIPHAAQTPPESANYDPESLGSYAGAVDPMPSPGFTVVAWQFGAVLQWK</sequence>
<dbReference type="KEGG" id="llh:I41_25040"/>